<dbReference type="Gene3D" id="2.130.10.10">
    <property type="entry name" value="YVTN repeat-like/Quinoprotein amine dehydrogenase"/>
    <property type="match status" value="1"/>
</dbReference>
<dbReference type="InterPro" id="IPR050282">
    <property type="entry name" value="Cycloisomerase_2"/>
</dbReference>
<evidence type="ECO:0000313" key="3">
    <source>
        <dbReference type="Proteomes" id="UP001454489"/>
    </source>
</evidence>
<proteinExistence type="inferred from homology"/>
<comment type="similarity">
    <text evidence="1">Belongs to the cycloisomerase 2 family.</text>
</comment>
<keyword evidence="3" id="KW-1185">Reference proteome</keyword>
<dbReference type="RefSeq" id="WP_353529460.1">
    <property type="nucleotide sequence ID" value="NZ_JBBMEX010000001.1"/>
</dbReference>
<reference evidence="2 3" key="1">
    <citation type="submission" date="2024-03" db="EMBL/GenBank/DDBJ databases">
        <title>Human intestinal bacterial collection.</title>
        <authorList>
            <person name="Pauvert C."/>
            <person name="Hitch T.C.A."/>
            <person name="Clavel T."/>
        </authorList>
    </citation>
    <scope>NUCLEOTIDE SEQUENCE [LARGE SCALE GENOMIC DNA]</scope>
    <source>
        <strain evidence="2 3">CLA-AA-H185</strain>
    </source>
</reference>
<dbReference type="InterPro" id="IPR015943">
    <property type="entry name" value="WD40/YVTN_repeat-like_dom_sf"/>
</dbReference>
<accession>A0ABV1H9Y0</accession>
<dbReference type="PANTHER" id="PTHR30344">
    <property type="entry name" value="6-PHOSPHOGLUCONOLACTONASE-RELATED"/>
    <property type="match status" value="1"/>
</dbReference>
<comment type="caution">
    <text evidence="2">The sequence shown here is derived from an EMBL/GenBank/DDBJ whole genome shotgun (WGS) entry which is preliminary data.</text>
</comment>
<gene>
    <name evidence="2" type="ORF">WMO43_01305</name>
</gene>
<evidence type="ECO:0000256" key="1">
    <source>
        <dbReference type="ARBA" id="ARBA00005564"/>
    </source>
</evidence>
<dbReference type="EMBL" id="JBBMEX010000001">
    <property type="protein sequence ID" value="MEQ2556519.1"/>
    <property type="molecule type" value="Genomic_DNA"/>
</dbReference>
<dbReference type="Pfam" id="PF10282">
    <property type="entry name" value="Lactonase"/>
    <property type="match status" value="1"/>
</dbReference>
<dbReference type="InterPro" id="IPR019405">
    <property type="entry name" value="Lactonase_7-beta_prop"/>
</dbReference>
<evidence type="ECO:0000313" key="2">
    <source>
        <dbReference type="EMBL" id="MEQ2556519.1"/>
    </source>
</evidence>
<dbReference type="PANTHER" id="PTHR30344:SF1">
    <property type="entry name" value="6-PHOSPHOGLUCONOLACTONASE"/>
    <property type="match status" value="1"/>
</dbReference>
<dbReference type="SUPFAM" id="SSF75011">
    <property type="entry name" value="3-carboxy-cis,cis-mucoante lactonizing enzyme"/>
    <property type="match status" value="1"/>
</dbReference>
<sequence length="350" mass="39558">MEGKYVAYVGTYTHENSVGIHIYDVDELRGTLTERKVVPINNPSDLIVSHSGKYLYSIADEGVEAFAIQPDGDLIPINKKWIGGMRGCYVELDDEDRYLFVGGYHDGRVSMMRLSEDGGVAEIADGIFHKGLGRGVAERASRPHVHCVKVTPDQKFLCAVDSGLDHVKIYRINYERGRIKLADILRCELDSGPRMIRFSVDGRFAYVLCELKNTVDVYKYYVEDDQPVFERVQSISTDYEDEGIACNASGIEHSADGKYLFVSNVGINDVIIYKIDKNTGMLTLDMETRISGDYPKALAVFPDGHHFVSLNHDSNEIRTFKINYEKKYCLMDARPVQVETPNCIYIHKLK</sequence>
<dbReference type="Proteomes" id="UP001454489">
    <property type="component" value="Unassembled WGS sequence"/>
</dbReference>
<protein>
    <submittedName>
        <fullName evidence="2">Beta-propeller fold lactonase family protein</fullName>
    </submittedName>
</protein>
<name>A0ABV1H9Y0_9FIRM</name>
<organism evidence="2 3">
    <name type="scientific">Maccoyibacter intestinihominis</name>
    <dbReference type="NCBI Taxonomy" id="3133499"/>
    <lineage>
        <taxon>Bacteria</taxon>
        <taxon>Bacillati</taxon>
        <taxon>Bacillota</taxon>
        <taxon>Clostridia</taxon>
        <taxon>Lachnospirales</taxon>
        <taxon>Lachnospiraceae</taxon>
        <taxon>Maccoyibacter</taxon>
    </lineage>
</organism>